<dbReference type="Proteomes" id="UP000007136">
    <property type="component" value="Chromosome"/>
</dbReference>
<dbReference type="EMBL" id="CP001029">
    <property type="protein sequence ID" value="ACB78278.1"/>
    <property type="molecule type" value="Genomic_DNA"/>
</dbReference>
<gene>
    <name evidence="2" type="ordered locus">Mpop_0083</name>
</gene>
<feature type="region of interest" description="Disordered" evidence="1">
    <location>
        <begin position="233"/>
        <end position="277"/>
    </location>
</feature>
<dbReference type="OrthoDB" id="8015722at2"/>
<feature type="compositionally biased region" description="Basic and acidic residues" evidence="1">
    <location>
        <begin position="236"/>
        <end position="245"/>
    </location>
</feature>
<proteinExistence type="predicted"/>
<evidence type="ECO:0000313" key="2">
    <source>
        <dbReference type="EMBL" id="ACB78278.1"/>
    </source>
</evidence>
<reference evidence="2" key="1">
    <citation type="submission" date="2008-04" db="EMBL/GenBank/DDBJ databases">
        <title>Complete sequence of chromosome of Methylobacterium populi BJ001.</title>
        <authorList>
            <consortium name="US DOE Joint Genome Institute"/>
            <person name="Copeland A."/>
            <person name="Lucas S."/>
            <person name="Lapidus A."/>
            <person name="Glavina del Rio T."/>
            <person name="Dalin E."/>
            <person name="Tice H."/>
            <person name="Bruce D."/>
            <person name="Goodwin L."/>
            <person name="Pitluck S."/>
            <person name="Chertkov O."/>
            <person name="Brettin T."/>
            <person name="Detter J.C."/>
            <person name="Han C."/>
            <person name="Kuske C.R."/>
            <person name="Schmutz J."/>
            <person name="Larimer F."/>
            <person name="Land M."/>
            <person name="Hauser L."/>
            <person name="Kyrpides N."/>
            <person name="Mikhailova N."/>
            <person name="Marx C."/>
            <person name="Richardson P."/>
        </authorList>
    </citation>
    <scope>NUCLEOTIDE SEQUENCE [LARGE SCALE GENOMIC DNA]</scope>
    <source>
        <strain evidence="2">BJ001</strain>
    </source>
</reference>
<feature type="compositionally biased region" description="Pro residues" evidence="1">
    <location>
        <begin position="267"/>
        <end position="277"/>
    </location>
</feature>
<dbReference type="KEGG" id="mpo:Mpop_0083"/>
<dbReference type="HOGENOM" id="CLU_1004042_0_0_5"/>
<protein>
    <submittedName>
        <fullName evidence="2">Uncharacterized protein</fullName>
    </submittedName>
</protein>
<accession>B1ZF31</accession>
<evidence type="ECO:0000313" key="3">
    <source>
        <dbReference type="Proteomes" id="UP000007136"/>
    </source>
</evidence>
<sequence>MMDWAKRLAALIEAAIRMVMALFGAVLGDEWDGVKPAARRLGAAAKGAVPGVVADAGRAAGRGIGQALTLTLHAVDLTASAVGQTLGALLPSRPVTAKSVADAAVERDDARTHRVDPEVEAAHEGVTAACLTGIRIQGAASSLLSRPGALHATYSDELTPNVTAWLEGLSPAQLKAVVDAPSHVLNRHVGAKSRADLIPGVPRVLSTVARLAKEAAGGELDMEGMLAQAKKNLRNSGHEAAEMAKRGTFRRPPQEPDESGEVIPFRGPRPTPRPSFG</sequence>
<organism evidence="2 3">
    <name type="scientific">Methylorubrum populi (strain ATCC BAA-705 / NCIMB 13946 / BJ001)</name>
    <name type="common">Methylobacterium populi</name>
    <dbReference type="NCBI Taxonomy" id="441620"/>
    <lineage>
        <taxon>Bacteria</taxon>
        <taxon>Pseudomonadati</taxon>
        <taxon>Pseudomonadota</taxon>
        <taxon>Alphaproteobacteria</taxon>
        <taxon>Hyphomicrobiales</taxon>
        <taxon>Methylobacteriaceae</taxon>
        <taxon>Methylorubrum</taxon>
    </lineage>
</organism>
<dbReference type="AlphaFoldDB" id="B1ZF31"/>
<evidence type="ECO:0000256" key="1">
    <source>
        <dbReference type="SAM" id="MobiDB-lite"/>
    </source>
</evidence>
<name>B1ZF31_METPB</name>
<dbReference type="RefSeq" id="WP_012452043.1">
    <property type="nucleotide sequence ID" value="NC_010725.1"/>
</dbReference>